<evidence type="ECO:0000256" key="1">
    <source>
        <dbReference type="SAM" id="MobiDB-lite"/>
    </source>
</evidence>
<proteinExistence type="predicted"/>
<accession>A0A1F4XLX9</accession>
<dbReference type="EMBL" id="MEWR01000001">
    <property type="protein sequence ID" value="OGC82646.1"/>
    <property type="molecule type" value="Genomic_DNA"/>
</dbReference>
<reference evidence="2 3" key="1">
    <citation type="journal article" date="2016" name="Nat. Commun.">
        <title>Thousands of microbial genomes shed light on interconnected biogeochemical processes in an aquifer system.</title>
        <authorList>
            <person name="Anantharaman K."/>
            <person name="Brown C.T."/>
            <person name="Hug L.A."/>
            <person name="Sharon I."/>
            <person name="Castelle C.J."/>
            <person name="Probst A.J."/>
            <person name="Thomas B.C."/>
            <person name="Singh A."/>
            <person name="Wilkins M.J."/>
            <person name="Karaoz U."/>
            <person name="Brodie E.L."/>
            <person name="Williams K.H."/>
            <person name="Hubbard S.S."/>
            <person name="Banfield J.F."/>
        </authorList>
    </citation>
    <scope>NUCLEOTIDE SEQUENCE [LARGE SCALE GENOMIC DNA]</scope>
</reference>
<comment type="caution">
    <text evidence="2">The sequence shown here is derived from an EMBL/GenBank/DDBJ whole genome shotgun (WGS) entry which is preliminary data.</text>
</comment>
<feature type="region of interest" description="Disordered" evidence="1">
    <location>
        <begin position="1"/>
        <end position="26"/>
    </location>
</feature>
<protein>
    <submittedName>
        <fullName evidence="2">Uncharacterized protein</fullName>
    </submittedName>
</protein>
<dbReference type="AlphaFoldDB" id="A0A1F4XLX9"/>
<organism evidence="2 3">
    <name type="scientific">Candidatus Abawacabacteria bacterium RBG_16_42_10</name>
    <dbReference type="NCBI Taxonomy" id="1817814"/>
    <lineage>
        <taxon>Bacteria</taxon>
        <taxon>Candidatus Abawacaibacteriota</taxon>
    </lineage>
</organism>
<evidence type="ECO:0000313" key="3">
    <source>
        <dbReference type="Proteomes" id="UP000177614"/>
    </source>
</evidence>
<evidence type="ECO:0000313" key="2">
    <source>
        <dbReference type="EMBL" id="OGC82646.1"/>
    </source>
</evidence>
<dbReference type="STRING" id="1817814.A2V81_03385"/>
<gene>
    <name evidence="2" type="ORF">A2V81_03385</name>
</gene>
<sequence length="208" mass="23633">MGKITPRLRDSQYPTPELSGRSKDRDTRRKEFRALIRDVLVRHETAHIGKRIEMPDHFQDHTSNVKELSKTTLLFIVVPGILQQSHPSGHYFYISAGLVRGQDSATALENKVQYFCGTLDDLTREELVMPLDTTLTLGREAPVFNAFVGQRSLSKVQARIHVGTTEMDRYVLTIRDGSDERPSTSGNTVLIPRFEREQAPISGFRPKR</sequence>
<name>A0A1F4XLX9_9BACT</name>
<dbReference type="Proteomes" id="UP000177614">
    <property type="component" value="Unassembled WGS sequence"/>
</dbReference>